<feature type="transmembrane region" description="Helical" evidence="1">
    <location>
        <begin position="83"/>
        <end position="103"/>
    </location>
</feature>
<evidence type="ECO:0000313" key="2">
    <source>
        <dbReference type="EMBL" id="MBB6227642.1"/>
    </source>
</evidence>
<gene>
    <name evidence="2" type="ORF">FHS79_001811</name>
</gene>
<dbReference type="EMBL" id="JACIIV010000011">
    <property type="protein sequence ID" value="MBB6227642.1"/>
    <property type="molecule type" value="Genomic_DNA"/>
</dbReference>
<feature type="transmembrane region" description="Helical" evidence="1">
    <location>
        <begin position="139"/>
        <end position="158"/>
    </location>
</feature>
<feature type="transmembrane region" description="Helical" evidence="1">
    <location>
        <begin position="28"/>
        <end position="47"/>
    </location>
</feature>
<proteinExistence type="predicted"/>
<name>A0A841LER0_9SPHN</name>
<accession>A0A841LER0</accession>
<keyword evidence="1" id="KW-1133">Transmembrane helix</keyword>
<evidence type="ECO:0000313" key="3">
    <source>
        <dbReference type="Proteomes" id="UP000538147"/>
    </source>
</evidence>
<keyword evidence="1" id="KW-0812">Transmembrane</keyword>
<organism evidence="2 3">
    <name type="scientific">Polymorphobacter multimanifer</name>
    <dbReference type="NCBI Taxonomy" id="1070431"/>
    <lineage>
        <taxon>Bacteria</taxon>
        <taxon>Pseudomonadati</taxon>
        <taxon>Pseudomonadota</taxon>
        <taxon>Alphaproteobacteria</taxon>
        <taxon>Sphingomonadales</taxon>
        <taxon>Sphingosinicellaceae</taxon>
        <taxon>Polymorphobacter</taxon>
    </lineage>
</organism>
<comment type="caution">
    <text evidence="2">The sequence shown here is derived from an EMBL/GenBank/DDBJ whole genome shotgun (WGS) entry which is preliminary data.</text>
</comment>
<protein>
    <submittedName>
        <fullName evidence="2">Uncharacterized protein</fullName>
    </submittedName>
</protein>
<sequence>MSQPNIGTDIVAPPAGISSGRGFTLFKGLVYTLLVINAGLLYAMASWREVTEQTGWLMILAAFEWNSRGLGHRSDGRRHHVPVTLELVGYALALFCWGAYAMAGEWQDLANATLWLLIAAALAYDLHVPGRYGSWAWRLRNATKAGLYLGVAGIALGWGLDGEWLELWDAMLWLVCFFVIELKIFDFENGLRLKTRR</sequence>
<keyword evidence="3" id="KW-1185">Reference proteome</keyword>
<evidence type="ECO:0000256" key="1">
    <source>
        <dbReference type="SAM" id="Phobius"/>
    </source>
</evidence>
<keyword evidence="1" id="KW-0472">Membrane</keyword>
<feature type="transmembrane region" description="Helical" evidence="1">
    <location>
        <begin position="109"/>
        <end position="127"/>
    </location>
</feature>
<dbReference type="RefSeq" id="WP_184198578.1">
    <property type="nucleotide sequence ID" value="NZ_JACIIV010000011.1"/>
</dbReference>
<reference evidence="2 3" key="1">
    <citation type="submission" date="2020-08" db="EMBL/GenBank/DDBJ databases">
        <title>Genomic Encyclopedia of Type Strains, Phase IV (KMG-IV): sequencing the most valuable type-strain genomes for metagenomic binning, comparative biology and taxonomic classification.</title>
        <authorList>
            <person name="Goeker M."/>
        </authorList>
    </citation>
    <scope>NUCLEOTIDE SEQUENCE [LARGE SCALE GENOMIC DNA]</scope>
    <source>
        <strain evidence="2 3">DSM 102189</strain>
    </source>
</reference>
<dbReference type="AlphaFoldDB" id="A0A841LER0"/>
<dbReference type="Proteomes" id="UP000538147">
    <property type="component" value="Unassembled WGS sequence"/>
</dbReference>
<feature type="transmembrane region" description="Helical" evidence="1">
    <location>
        <begin position="170"/>
        <end position="187"/>
    </location>
</feature>